<dbReference type="EMBL" id="BTSX01000002">
    <property type="protein sequence ID" value="GMS86422.1"/>
    <property type="molecule type" value="Genomic_DNA"/>
</dbReference>
<keyword evidence="3" id="KW-1185">Reference proteome</keyword>
<evidence type="ECO:0000256" key="1">
    <source>
        <dbReference type="SAM" id="MobiDB-lite"/>
    </source>
</evidence>
<evidence type="ECO:0000313" key="2">
    <source>
        <dbReference type="EMBL" id="GMS86422.1"/>
    </source>
</evidence>
<feature type="compositionally biased region" description="Polar residues" evidence="1">
    <location>
        <begin position="27"/>
        <end position="41"/>
    </location>
</feature>
<feature type="non-terminal residue" evidence="2">
    <location>
        <position position="1"/>
    </location>
</feature>
<protein>
    <submittedName>
        <fullName evidence="2">Uncharacterized protein</fullName>
    </submittedName>
</protein>
<dbReference type="Proteomes" id="UP001432027">
    <property type="component" value="Unassembled WGS sequence"/>
</dbReference>
<gene>
    <name evidence="2" type="ORF">PENTCL1PPCAC_8597</name>
</gene>
<comment type="caution">
    <text evidence="2">The sequence shown here is derived from an EMBL/GenBank/DDBJ whole genome shotgun (WGS) entry which is preliminary data.</text>
</comment>
<dbReference type="AlphaFoldDB" id="A0AAV5SUF4"/>
<feature type="region of interest" description="Disordered" evidence="1">
    <location>
        <begin position="22"/>
        <end position="41"/>
    </location>
</feature>
<name>A0AAV5SUF4_9BILA</name>
<organism evidence="2 3">
    <name type="scientific">Pristionchus entomophagus</name>
    <dbReference type="NCBI Taxonomy" id="358040"/>
    <lineage>
        <taxon>Eukaryota</taxon>
        <taxon>Metazoa</taxon>
        <taxon>Ecdysozoa</taxon>
        <taxon>Nematoda</taxon>
        <taxon>Chromadorea</taxon>
        <taxon>Rhabditida</taxon>
        <taxon>Rhabditina</taxon>
        <taxon>Diplogasteromorpha</taxon>
        <taxon>Diplogasteroidea</taxon>
        <taxon>Neodiplogasteridae</taxon>
        <taxon>Pristionchus</taxon>
    </lineage>
</organism>
<sequence length="61" mass="6504">SCWATRTLSSFRTKPIACTAAVEPAGSSGTTNSAHGHSSSELNTHIPARVVRYPGLHCFEF</sequence>
<evidence type="ECO:0000313" key="3">
    <source>
        <dbReference type="Proteomes" id="UP001432027"/>
    </source>
</evidence>
<accession>A0AAV5SUF4</accession>
<reference evidence="2" key="1">
    <citation type="submission" date="2023-10" db="EMBL/GenBank/DDBJ databases">
        <title>Genome assembly of Pristionchus species.</title>
        <authorList>
            <person name="Yoshida K."/>
            <person name="Sommer R.J."/>
        </authorList>
    </citation>
    <scope>NUCLEOTIDE SEQUENCE</scope>
    <source>
        <strain evidence="2">RS0144</strain>
    </source>
</reference>
<proteinExistence type="predicted"/>